<protein>
    <submittedName>
        <fullName evidence="2">Uncharacterized protein</fullName>
    </submittedName>
</protein>
<dbReference type="VEuPathDB" id="FungiDB:GMDG_06579"/>
<dbReference type="EMBL" id="GL573337">
    <property type="protein sequence ID" value="ELR04077.1"/>
    <property type="molecule type" value="Genomic_DNA"/>
</dbReference>
<dbReference type="HOGENOM" id="CLU_2146940_0_0_1"/>
<dbReference type="Proteomes" id="UP000011064">
    <property type="component" value="Unassembled WGS sequence"/>
</dbReference>
<dbReference type="AlphaFoldDB" id="L8FT91"/>
<evidence type="ECO:0000313" key="2">
    <source>
        <dbReference type="EMBL" id="ELR04077.1"/>
    </source>
</evidence>
<proteinExistence type="predicted"/>
<sequence length="112" mass="12299">MARPVGIPHGSVFYNPRLLAEEDSRLRTDLAVVPRNPKGWELGIHPVKLSAKFIARFGLVLSNPTSNSQMRQRRALTHPSPNNTRLSRALSSNEVCGIATLVREGSHPVAIP</sequence>
<gene>
    <name evidence="2" type="ORF">GMDG_06579</name>
</gene>
<accession>L8FT91</accession>
<dbReference type="OrthoDB" id="1669814at2759"/>
<dbReference type="STRING" id="658429.L8FT91"/>
<organism evidence="2 3">
    <name type="scientific">Pseudogymnoascus destructans (strain ATCC MYA-4855 / 20631-21)</name>
    <name type="common">Bat white-nose syndrome fungus</name>
    <name type="synonym">Geomyces destructans</name>
    <dbReference type="NCBI Taxonomy" id="658429"/>
    <lineage>
        <taxon>Eukaryota</taxon>
        <taxon>Fungi</taxon>
        <taxon>Dikarya</taxon>
        <taxon>Ascomycota</taxon>
        <taxon>Pezizomycotina</taxon>
        <taxon>Leotiomycetes</taxon>
        <taxon>Thelebolales</taxon>
        <taxon>Thelebolaceae</taxon>
        <taxon>Pseudogymnoascus</taxon>
    </lineage>
</organism>
<name>L8FT91_PSED2</name>
<evidence type="ECO:0000313" key="3">
    <source>
        <dbReference type="Proteomes" id="UP000011064"/>
    </source>
</evidence>
<feature type="region of interest" description="Disordered" evidence="1">
    <location>
        <begin position="65"/>
        <end position="87"/>
    </location>
</feature>
<keyword evidence="3" id="KW-1185">Reference proteome</keyword>
<evidence type="ECO:0000256" key="1">
    <source>
        <dbReference type="SAM" id="MobiDB-lite"/>
    </source>
</evidence>
<dbReference type="InParanoid" id="L8FT91"/>
<reference evidence="3" key="1">
    <citation type="submission" date="2010-09" db="EMBL/GenBank/DDBJ databases">
        <title>The genome sequence of Geomyces destructans 20631-21.</title>
        <authorList>
            <consortium name="The Broad Institute Genome Sequencing Platform"/>
            <person name="Cuomo C.A."/>
            <person name="Blehert D.S."/>
            <person name="Lorch J.M."/>
            <person name="Young S.K."/>
            <person name="Zeng Q."/>
            <person name="Gargeya S."/>
            <person name="Fitzgerald M."/>
            <person name="Haas B."/>
            <person name="Abouelleil A."/>
            <person name="Alvarado L."/>
            <person name="Arachchi H.M."/>
            <person name="Berlin A."/>
            <person name="Brown A."/>
            <person name="Chapman S.B."/>
            <person name="Chen Z."/>
            <person name="Dunbar C."/>
            <person name="Freedman E."/>
            <person name="Gearin G."/>
            <person name="Gellesch M."/>
            <person name="Goldberg J."/>
            <person name="Griggs A."/>
            <person name="Gujja S."/>
            <person name="Heiman D."/>
            <person name="Howarth C."/>
            <person name="Larson L."/>
            <person name="Lui A."/>
            <person name="MacDonald P.J.P."/>
            <person name="Montmayeur A."/>
            <person name="Murphy C."/>
            <person name="Neiman D."/>
            <person name="Pearson M."/>
            <person name="Priest M."/>
            <person name="Roberts A."/>
            <person name="Saif S."/>
            <person name="Shea T."/>
            <person name="Shenoy N."/>
            <person name="Sisk P."/>
            <person name="Stolte C."/>
            <person name="Sykes S."/>
            <person name="Wortman J."/>
            <person name="Nusbaum C."/>
            <person name="Birren B."/>
        </authorList>
    </citation>
    <scope>NUCLEOTIDE SEQUENCE [LARGE SCALE GENOMIC DNA]</scope>
    <source>
        <strain evidence="3">ATCC MYA-4855 / 20631-21</strain>
    </source>
</reference>